<dbReference type="RefSeq" id="WP_057573130.1">
    <property type="nucleotide sequence ID" value="NZ_CZAB01000114.1"/>
</dbReference>
<accession>A0A174ULE2</accession>
<protein>
    <recommendedName>
        <fullName evidence="1">Nucleotide modification associated domain-containing protein</fullName>
    </recommendedName>
</protein>
<gene>
    <name evidence="2" type="ORF">ERS852480_05152</name>
</gene>
<evidence type="ECO:0000313" key="3">
    <source>
        <dbReference type="Proteomes" id="UP000095512"/>
    </source>
</evidence>
<reference evidence="2 3" key="1">
    <citation type="submission" date="2015-09" db="EMBL/GenBank/DDBJ databases">
        <authorList>
            <consortium name="Pathogen Informatics"/>
        </authorList>
    </citation>
    <scope>NUCLEOTIDE SEQUENCE [LARGE SCALE GENOMIC DNA]</scope>
    <source>
        <strain evidence="2 3">2789STDY5834865</strain>
    </source>
</reference>
<organism evidence="2 3">
    <name type="scientific">Enterocloster clostridioformis</name>
    <dbReference type="NCBI Taxonomy" id="1531"/>
    <lineage>
        <taxon>Bacteria</taxon>
        <taxon>Bacillati</taxon>
        <taxon>Bacillota</taxon>
        <taxon>Clostridia</taxon>
        <taxon>Lachnospirales</taxon>
        <taxon>Lachnospiraceae</taxon>
        <taxon>Enterocloster</taxon>
    </lineage>
</organism>
<proteinExistence type="predicted"/>
<dbReference type="EMBL" id="CZAB01000114">
    <property type="protein sequence ID" value="CUQ20867.1"/>
    <property type="molecule type" value="Genomic_DNA"/>
</dbReference>
<evidence type="ECO:0000313" key="2">
    <source>
        <dbReference type="EMBL" id="CUQ20867.1"/>
    </source>
</evidence>
<dbReference type="AlphaFoldDB" id="A0A174ULE2"/>
<feature type="domain" description="Nucleotide modification associated" evidence="1">
    <location>
        <begin position="15"/>
        <end position="98"/>
    </location>
</feature>
<name>A0A174ULE2_9FIRM</name>
<dbReference type="InterPro" id="IPR040613">
    <property type="entry name" value="Nmad4"/>
</dbReference>
<dbReference type="Proteomes" id="UP000095512">
    <property type="component" value="Unassembled WGS sequence"/>
</dbReference>
<evidence type="ECO:0000259" key="1">
    <source>
        <dbReference type="Pfam" id="PF18756"/>
    </source>
</evidence>
<sequence length="100" mass="11526">MKRTFIAEKNEYNFKTTTTQERLEMQVTAGDGMVCKYGDHILMADRYWKGGFIAGIYEFIETPEETGLCECECRLNFCERSEMSFEDGGHAMAWAISQVQ</sequence>
<dbReference type="Pfam" id="PF18756">
    <property type="entry name" value="Nmad4"/>
    <property type="match status" value="1"/>
</dbReference>